<proteinExistence type="predicted"/>
<dbReference type="InterPro" id="IPR014710">
    <property type="entry name" value="RmlC-like_jellyroll"/>
</dbReference>
<dbReference type="AlphaFoldDB" id="A0A2J6PRV7"/>
<accession>A0A2J6PRV7</accession>
<dbReference type="EMBL" id="KZ613503">
    <property type="protein sequence ID" value="PMD16764.1"/>
    <property type="molecule type" value="Genomic_DNA"/>
</dbReference>
<name>A0A2J6PRV7_9HELO</name>
<dbReference type="Proteomes" id="UP000235672">
    <property type="component" value="Unassembled WGS sequence"/>
</dbReference>
<gene>
    <name evidence="1" type="ORF">NA56DRAFT_708325</name>
</gene>
<reference evidence="1 2" key="1">
    <citation type="submission" date="2016-05" db="EMBL/GenBank/DDBJ databases">
        <title>A degradative enzymes factory behind the ericoid mycorrhizal symbiosis.</title>
        <authorList>
            <consortium name="DOE Joint Genome Institute"/>
            <person name="Martino E."/>
            <person name="Morin E."/>
            <person name="Grelet G."/>
            <person name="Kuo A."/>
            <person name="Kohler A."/>
            <person name="Daghino S."/>
            <person name="Barry K."/>
            <person name="Choi C."/>
            <person name="Cichocki N."/>
            <person name="Clum A."/>
            <person name="Copeland A."/>
            <person name="Hainaut M."/>
            <person name="Haridas S."/>
            <person name="Labutti K."/>
            <person name="Lindquist E."/>
            <person name="Lipzen A."/>
            <person name="Khouja H.-R."/>
            <person name="Murat C."/>
            <person name="Ohm R."/>
            <person name="Olson A."/>
            <person name="Spatafora J."/>
            <person name="Veneault-Fourrey C."/>
            <person name="Henrissat B."/>
            <person name="Grigoriev I."/>
            <person name="Martin F."/>
            <person name="Perotto S."/>
        </authorList>
    </citation>
    <scope>NUCLEOTIDE SEQUENCE [LARGE SCALE GENOMIC DNA]</scope>
    <source>
        <strain evidence="1 2">UAMH 7357</strain>
    </source>
</reference>
<dbReference type="OrthoDB" id="5840532at2759"/>
<evidence type="ECO:0000313" key="1">
    <source>
        <dbReference type="EMBL" id="PMD16764.1"/>
    </source>
</evidence>
<sequence length="118" mass="13417">MLTSFILFLSHPARGGLIFSFLSITFSDSIYKTQRLTRTQCRIVDLPPAEAGWMHQKELKKHDVIAMRGTNHEWVSRGKELARLFVVLVPSKEVVTDEGMRLEKTPAGEIFGPTEEED</sequence>
<protein>
    <submittedName>
        <fullName evidence="1">Uncharacterized protein</fullName>
    </submittedName>
</protein>
<organism evidence="1 2">
    <name type="scientific">Hyaloscypha hepaticicola</name>
    <dbReference type="NCBI Taxonomy" id="2082293"/>
    <lineage>
        <taxon>Eukaryota</taxon>
        <taxon>Fungi</taxon>
        <taxon>Dikarya</taxon>
        <taxon>Ascomycota</taxon>
        <taxon>Pezizomycotina</taxon>
        <taxon>Leotiomycetes</taxon>
        <taxon>Helotiales</taxon>
        <taxon>Hyaloscyphaceae</taxon>
        <taxon>Hyaloscypha</taxon>
    </lineage>
</organism>
<keyword evidence="2" id="KW-1185">Reference proteome</keyword>
<dbReference type="Gene3D" id="2.60.120.10">
    <property type="entry name" value="Jelly Rolls"/>
    <property type="match status" value="1"/>
</dbReference>
<evidence type="ECO:0000313" key="2">
    <source>
        <dbReference type="Proteomes" id="UP000235672"/>
    </source>
</evidence>